<reference evidence="1 2" key="1">
    <citation type="journal article" date="2015" name="Genome Biol.">
        <title>Comparative genomics of Steinernema reveals deeply conserved gene regulatory networks.</title>
        <authorList>
            <person name="Dillman A.R."/>
            <person name="Macchietto M."/>
            <person name="Porter C.F."/>
            <person name="Rogers A."/>
            <person name="Williams B."/>
            <person name="Antoshechkin I."/>
            <person name="Lee M.M."/>
            <person name="Goodwin Z."/>
            <person name="Lu X."/>
            <person name="Lewis E.E."/>
            <person name="Goodrich-Blair H."/>
            <person name="Stock S.P."/>
            <person name="Adams B.J."/>
            <person name="Sternberg P.W."/>
            <person name="Mortazavi A."/>
        </authorList>
    </citation>
    <scope>NUCLEOTIDE SEQUENCE [LARGE SCALE GENOMIC DNA]</scope>
    <source>
        <strain evidence="1 2">ALL</strain>
    </source>
</reference>
<gene>
    <name evidence="1" type="ORF">L596_004033</name>
</gene>
<keyword evidence="2" id="KW-1185">Reference proteome</keyword>
<name>A0A4U8UUL9_STECR</name>
<protein>
    <submittedName>
        <fullName evidence="1">Uncharacterized protein</fullName>
    </submittedName>
</protein>
<sequence length="98" mass="11062">MQSRFGYSQNGFVFYIMYFYDARVTAYFIPRCPLNAIIHLSTRAISFSSTAQVYEKGSGRLELVETRRLESALALLLKCTTFGIGVKNIALKISFTST</sequence>
<proteinExistence type="predicted"/>
<organism evidence="1 2">
    <name type="scientific">Steinernema carpocapsae</name>
    <name type="common">Entomopathogenic nematode</name>
    <dbReference type="NCBI Taxonomy" id="34508"/>
    <lineage>
        <taxon>Eukaryota</taxon>
        <taxon>Metazoa</taxon>
        <taxon>Ecdysozoa</taxon>
        <taxon>Nematoda</taxon>
        <taxon>Chromadorea</taxon>
        <taxon>Rhabditida</taxon>
        <taxon>Tylenchina</taxon>
        <taxon>Panagrolaimomorpha</taxon>
        <taxon>Strongyloidoidea</taxon>
        <taxon>Steinernematidae</taxon>
        <taxon>Steinernema</taxon>
    </lineage>
</organism>
<comment type="caution">
    <text evidence="1">The sequence shown here is derived from an EMBL/GenBank/DDBJ whole genome shotgun (WGS) entry which is preliminary data.</text>
</comment>
<dbReference type="Proteomes" id="UP000298663">
    <property type="component" value="Chromosome X"/>
</dbReference>
<evidence type="ECO:0000313" key="1">
    <source>
        <dbReference type="EMBL" id="TMS37001.1"/>
    </source>
</evidence>
<reference evidence="1 2" key="2">
    <citation type="journal article" date="2019" name="G3 (Bethesda)">
        <title>Hybrid Assembly of the Genome of the Entomopathogenic Nematode Steinernema carpocapsae Identifies the X-Chromosome.</title>
        <authorList>
            <person name="Serra L."/>
            <person name="Macchietto M."/>
            <person name="Macias-Munoz A."/>
            <person name="McGill C.J."/>
            <person name="Rodriguez I.M."/>
            <person name="Rodriguez B."/>
            <person name="Murad R."/>
            <person name="Mortazavi A."/>
        </authorList>
    </citation>
    <scope>NUCLEOTIDE SEQUENCE [LARGE SCALE GENOMIC DNA]</scope>
    <source>
        <strain evidence="1 2">ALL</strain>
    </source>
</reference>
<dbReference type="EMBL" id="AZBU02000001">
    <property type="protein sequence ID" value="TMS37001.1"/>
    <property type="molecule type" value="Genomic_DNA"/>
</dbReference>
<dbReference type="AlphaFoldDB" id="A0A4U8UUL9"/>
<accession>A0A4U8UUL9</accession>
<evidence type="ECO:0000313" key="2">
    <source>
        <dbReference type="Proteomes" id="UP000298663"/>
    </source>
</evidence>
<dbReference type="EMBL" id="CM016762">
    <property type="protein sequence ID" value="TMS37001.1"/>
    <property type="molecule type" value="Genomic_DNA"/>
</dbReference>